<reference evidence="1 2" key="1">
    <citation type="submission" date="2019-03" db="EMBL/GenBank/DDBJ databases">
        <title>Single cell metagenomics reveals metabolic interactions within the superorganism composed of flagellate Streblomastix strix and complex community of Bacteroidetes bacteria on its surface.</title>
        <authorList>
            <person name="Treitli S.C."/>
            <person name="Kolisko M."/>
            <person name="Husnik F."/>
            <person name="Keeling P."/>
            <person name="Hampl V."/>
        </authorList>
    </citation>
    <scope>NUCLEOTIDE SEQUENCE [LARGE SCALE GENOMIC DNA]</scope>
    <source>
        <strain evidence="1">ST1C</strain>
    </source>
</reference>
<dbReference type="InterPro" id="IPR011989">
    <property type="entry name" value="ARM-like"/>
</dbReference>
<dbReference type="SUPFAM" id="SSF48371">
    <property type="entry name" value="ARM repeat"/>
    <property type="match status" value="1"/>
</dbReference>
<accession>A0A5J4VJQ4</accession>
<gene>
    <name evidence="1" type="ORF">EZS28_021673</name>
</gene>
<dbReference type="Gene3D" id="1.25.10.10">
    <property type="entry name" value="Leucine-rich Repeat Variant"/>
    <property type="match status" value="2"/>
</dbReference>
<evidence type="ECO:0000313" key="1">
    <source>
        <dbReference type="EMBL" id="KAA6382801.1"/>
    </source>
</evidence>
<dbReference type="Proteomes" id="UP000324800">
    <property type="component" value="Unassembled WGS sequence"/>
</dbReference>
<proteinExistence type="predicted"/>
<dbReference type="EMBL" id="SNRW01006583">
    <property type="protein sequence ID" value="KAA6382801.1"/>
    <property type="molecule type" value="Genomic_DNA"/>
</dbReference>
<sequence>MIQWNKLFGPQGSSSQCRIEFHKLGAISHCIKLFTPQASPSLVRTCVYAITNLMRGNVDYFTVEETLPYLSRLIYAADTSTRIYQRHWNINSQRELQTFQFVIPCLKTLTAIADAEIINPNVGNEEIGESANIADILLIRNHQDKQQSTSSIHKNDHSDFIEEERNQTKHELPSYVLLDKILKLHLRLDETEDTNYLFVEDDWNTSTIQTILYEECSLLEALASGARHSVKKIIGCGVIPLLVHLILGHILSTARLSTVAVSVAKTITTEALMAIQIMNEKSQSLLNFYPLKQALKSAIPCNPAQAIITSAAAHAYSHALELGVDYNIRAKACHVLCNILYGSVRLAQRLLLGNIPNPSDLLIKKEDQNPQENLRYSIQLRTWMDKSGIQQFIEKVQLHKSSILHRKALVLGKILHF</sequence>
<evidence type="ECO:0000313" key="2">
    <source>
        <dbReference type="Proteomes" id="UP000324800"/>
    </source>
</evidence>
<dbReference type="InterPro" id="IPR016024">
    <property type="entry name" value="ARM-type_fold"/>
</dbReference>
<protein>
    <submittedName>
        <fullName evidence="1">Uncharacterized protein</fullName>
    </submittedName>
</protein>
<comment type="caution">
    <text evidence="1">The sequence shown here is derived from an EMBL/GenBank/DDBJ whole genome shotgun (WGS) entry which is preliminary data.</text>
</comment>
<organism evidence="1 2">
    <name type="scientific">Streblomastix strix</name>
    <dbReference type="NCBI Taxonomy" id="222440"/>
    <lineage>
        <taxon>Eukaryota</taxon>
        <taxon>Metamonada</taxon>
        <taxon>Preaxostyla</taxon>
        <taxon>Oxymonadida</taxon>
        <taxon>Streblomastigidae</taxon>
        <taxon>Streblomastix</taxon>
    </lineage>
</organism>
<name>A0A5J4VJQ4_9EUKA</name>
<dbReference type="AlphaFoldDB" id="A0A5J4VJQ4"/>